<proteinExistence type="predicted"/>
<organism evidence="1">
    <name type="scientific">Arundo donax</name>
    <name type="common">Giant reed</name>
    <name type="synonym">Donax arundinaceus</name>
    <dbReference type="NCBI Taxonomy" id="35708"/>
    <lineage>
        <taxon>Eukaryota</taxon>
        <taxon>Viridiplantae</taxon>
        <taxon>Streptophyta</taxon>
        <taxon>Embryophyta</taxon>
        <taxon>Tracheophyta</taxon>
        <taxon>Spermatophyta</taxon>
        <taxon>Magnoliopsida</taxon>
        <taxon>Liliopsida</taxon>
        <taxon>Poales</taxon>
        <taxon>Poaceae</taxon>
        <taxon>PACMAD clade</taxon>
        <taxon>Arundinoideae</taxon>
        <taxon>Arundineae</taxon>
        <taxon>Arundo</taxon>
    </lineage>
</organism>
<reference evidence="1" key="1">
    <citation type="submission" date="2014-09" db="EMBL/GenBank/DDBJ databases">
        <authorList>
            <person name="Magalhaes I.L.F."/>
            <person name="Oliveira U."/>
            <person name="Santos F.R."/>
            <person name="Vidigal T.H.D.A."/>
            <person name="Brescovit A.D."/>
            <person name="Santos A.J."/>
        </authorList>
    </citation>
    <scope>NUCLEOTIDE SEQUENCE</scope>
    <source>
        <tissue evidence="1">Shoot tissue taken approximately 20 cm above the soil surface</tissue>
    </source>
</reference>
<dbReference type="AlphaFoldDB" id="A0A0A9DZ56"/>
<dbReference type="EMBL" id="GBRH01205902">
    <property type="protein sequence ID" value="JAD91993.1"/>
    <property type="molecule type" value="Transcribed_RNA"/>
</dbReference>
<reference evidence="1" key="2">
    <citation type="journal article" date="2015" name="Data Brief">
        <title>Shoot transcriptome of the giant reed, Arundo donax.</title>
        <authorList>
            <person name="Barrero R.A."/>
            <person name="Guerrero F.D."/>
            <person name="Moolhuijzen P."/>
            <person name="Goolsby J.A."/>
            <person name="Tidwell J."/>
            <person name="Bellgard S.E."/>
            <person name="Bellgard M.I."/>
        </authorList>
    </citation>
    <scope>NUCLEOTIDE SEQUENCE</scope>
    <source>
        <tissue evidence="1">Shoot tissue taken approximately 20 cm above the soil surface</tissue>
    </source>
</reference>
<accession>A0A0A9DZ56</accession>
<name>A0A0A9DZ56_ARUDO</name>
<sequence length="21" mass="2313">MILLPAFTLFLPKPICLHSGT</sequence>
<evidence type="ECO:0000313" key="1">
    <source>
        <dbReference type="EMBL" id="JAD91993.1"/>
    </source>
</evidence>
<protein>
    <submittedName>
        <fullName evidence="1">Uncharacterized protein</fullName>
    </submittedName>
</protein>